<evidence type="ECO:0000313" key="3">
    <source>
        <dbReference type="Proteomes" id="UP000324091"/>
    </source>
</evidence>
<sequence length="228" mass="23286">MSSSVTPYLSIRLGVQVEPDPSVSVEEVLLAVGDQVSPLAAPSTRVTVSGVPPFISNEAPELQHFGKMVSGLRTVGLGQRFSNRNYMVYASSGRTRCFECVDVGHKRVACPHTPANEGAHIGAMSSHFAPQSGGGDEVVADAGGGTSGQVGGQRGAGECLAAFRAGREGAVEEVQIGMSVETGAAEEVQMGVNVQAGAVEEVQTGVTEEVQMGVNVQTGGADRSGGGQ</sequence>
<proteinExistence type="predicted"/>
<evidence type="ECO:0008006" key="4">
    <source>
        <dbReference type="Google" id="ProtNLM"/>
    </source>
</evidence>
<dbReference type="EMBL" id="RHFK02000004">
    <property type="protein sequence ID" value="TWW77383.1"/>
    <property type="molecule type" value="Genomic_DNA"/>
</dbReference>
<evidence type="ECO:0000256" key="1">
    <source>
        <dbReference type="SAM" id="MobiDB-lite"/>
    </source>
</evidence>
<name>A0A5C6PD58_9TELE</name>
<dbReference type="AlphaFoldDB" id="A0A5C6PD58"/>
<evidence type="ECO:0000313" key="2">
    <source>
        <dbReference type="EMBL" id="TWW77383.1"/>
    </source>
</evidence>
<keyword evidence="3" id="KW-1185">Reference proteome</keyword>
<feature type="compositionally biased region" description="Gly residues" evidence="1">
    <location>
        <begin position="132"/>
        <end position="151"/>
    </location>
</feature>
<comment type="caution">
    <text evidence="2">The sequence shown here is derived from an EMBL/GenBank/DDBJ whole genome shotgun (WGS) entry which is preliminary data.</text>
</comment>
<accession>A0A5C6PD58</accession>
<organism evidence="2 3">
    <name type="scientific">Takifugu flavidus</name>
    <name type="common">sansaifugu</name>
    <dbReference type="NCBI Taxonomy" id="433684"/>
    <lineage>
        <taxon>Eukaryota</taxon>
        <taxon>Metazoa</taxon>
        <taxon>Chordata</taxon>
        <taxon>Craniata</taxon>
        <taxon>Vertebrata</taxon>
        <taxon>Euteleostomi</taxon>
        <taxon>Actinopterygii</taxon>
        <taxon>Neopterygii</taxon>
        <taxon>Teleostei</taxon>
        <taxon>Neoteleostei</taxon>
        <taxon>Acanthomorphata</taxon>
        <taxon>Eupercaria</taxon>
        <taxon>Tetraodontiformes</taxon>
        <taxon>Tetradontoidea</taxon>
        <taxon>Tetraodontidae</taxon>
        <taxon>Takifugu</taxon>
    </lineage>
</organism>
<dbReference type="Proteomes" id="UP000324091">
    <property type="component" value="Chromosome 12"/>
</dbReference>
<reference evidence="2 3" key="1">
    <citation type="submission" date="2019-04" db="EMBL/GenBank/DDBJ databases">
        <title>Chromosome genome assembly for Takifugu flavidus.</title>
        <authorList>
            <person name="Xiao S."/>
        </authorList>
    </citation>
    <scope>NUCLEOTIDE SEQUENCE [LARGE SCALE GENOMIC DNA]</scope>
    <source>
        <strain evidence="2">HTHZ2018</strain>
        <tissue evidence="2">Muscle</tissue>
    </source>
</reference>
<gene>
    <name evidence="2" type="ORF">D4764_12G0007730</name>
</gene>
<feature type="region of interest" description="Disordered" evidence="1">
    <location>
        <begin position="124"/>
        <end position="151"/>
    </location>
</feature>
<protein>
    <recommendedName>
        <fullName evidence="4">CCHC-type domain-containing protein</fullName>
    </recommendedName>
</protein>